<evidence type="ECO:0000256" key="2">
    <source>
        <dbReference type="SAM" id="SignalP"/>
    </source>
</evidence>
<keyword evidence="4" id="KW-1185">Reference proteome</keyword>
<organism evidence="3 4">
    <name type="scientific">Parahalioglobus pacificus</name>
    <dbReference type="NCBI Taxonomy" id="930806"/>
    <lineage>
        <taxon>Bacteria</taxon>
        <taxon>Pseudomonadati</taxon>
        <taxon>Pseudomonadota</taxon>
        <taxon>Gammaproteobacteria</taxon>
        <taxon>Cellvibrionales</taxon>
        <taxon>Halieaceae</taxon>
        <taxon>Parahalioglobus</taxon>
    </lineage>
</organism>
<accession>A0A919CNS4</accession>
<evidence type="ECO:0000256" key="1">
    <source>
        <dbReference type="SAM" id="Phobius"/>
    </source>
</evidence>
<comment type="caution">
    <text evidence="3">The sequence shown here is derived from an EMBL/GenBank/DDBJ whole genome shotgun (WGS) entry which is preliminary data.</text>
</comment>
<keyword evidence="2" id="KW-0732">Signal</keyword>
<evidence type="ECO:0000313" key="4">
    <source>
        <dbReference type="Proteomes" id="UP000644693"/>
    </source>
</evidence>
<dbReference type="EMBL" id="BMYM01000005">
    <property type="protein sequence ID" value="GHD39547.1"/>
    <property type="molecule type" value="Genomic_DNA"/>
</dbReference>
<sequence length="263" mass="26538">MQFDRFYWRHARYGVFMAIACACFTSPALSQTVTVASGASFVLGAGTLTTGCGDVNVAGQFQVGSGTVTGTNNVSISGGTLDGGSGLVSLSGNWSNAGTFVPGSGTVRVVDGCGATESQIIGDNTFAAFSANSGTGKQLTIASSSTQTFNNALSLTGASGNRLLIRSSTPGSSAAFVLKPGASQTIQSVDVSDNDASGGETIAPDVPSAFDSVRGSNLLNWFVEIAPPIPVDTLPLPALVALIALVGLALRRKLPSTRAAHNA</sequence>
<keyword evidence="1" id="KW-1133">Transmembrane helix</keyword>
<dbReference type="Proteomes" id="UP000644693">
    <property type="component" value="Unassembled WGS sequence"/>
</dbReference>
<protein>
    <submittedName>
        <fullName evidence="3">Uncharacterized protein</fullName>
    </submittedName>
</protein>
<keyword evidence="1" id="KW-0472">Membrane</keyword>
<feature type="chain" id="PRO_5037552029" evidence="2">
    <location>
        <begin position="31"/>
        <end position="263"/>
    </location>
</feature>
<dbReference type="PROSITE" id="PS51257">
    <property type="entry name" value="PROKAR_LIPOPROTEIN"/>
    <property type="match status" value="1"/>
</dbReference>
<dbReference type="AlphaFoldDB" id="A0A919CNS4"/>
<proteinExistence type="predicted"/>
<gene>
    <name evidence="3" type="ORF">GCM10007053_31100</name>
</gene>
<reference evidence="3" key="2">
    <citation type="submission" date="2020-09" db="EMBL/GenBank/DDBJ databases">
        <authorList>
            <person name="Sun Q."/>
            <person name="Kim S."/>
        </authorList>
    </citation>
    <scope>NUCLEOTIDE SEQUENCE</scope>
    <source>
        <strain evidence="3">KCTC 23430</strain>
    </source>
</reference>
<evidence type="ECO:0000313" key="3">
    <source>
        <dbReference type="EMBL" id="GHD39547.1"/>
    </source>
</evidence>
<feature type="signal peptide" evidence="2">
    <location>
        <begin position="1"/>
        <end position="30"/>
    </location>
</feature>
<reference evidence="3" key="1">
    <citation type="journal article" date="2014" name="Int. J. Syst. Evol. Microbiol.">
        <title>Complete genome sequence of Corynebacterium casei LMG S-19264T (=DSM 44701T), isolated from a smear-ripened cheese.</title>
        <authorList>
            <consortium name="US DOE Joint Genome Institute (JGI-PGF)"/>
            <person name="Walter F."/>
            <person name="Albersmeier A."/>
            <person name="Kalinowski J."/>
            <person name="Ruckert C."/>
        </authorList>
    </citation>
    <scope>NUCLEOTIDE SEQUENCE</scope>
    <source>
        <strain evidence="3">KCTC 23430</strain>
    </source>
</reference>
<feature type="transmembrane region" description="Helical" evidence="1">
    <location>
        <begin position="234"/>
        <end position="250"/>
    </location>
</feature>
<name>A0A919CNS4_9GAMM</name>
<keyword evidence="1" id="KW-0812">Transmembrane</keyword>